<dbReference type="GO" id="GO:0004222">
    <property type="term" value="F:metalloendopeptidase activity"/>
    <property type="evidence" value="ECO:0007669"/>
    <property type="project" value="InterPro"/>
</dbReference>
<feature type="domain" description="YTH" evidence="7">
    <location>
        <begin position="356"/>
        <end position="418"/>
    </location>
</feature>
<evidence type="ECO:0000256" key="6">
    <source>
        <dbReference type="RuleBase" id="RU003983"/>
    </source>
</evidence>
<proteinExistence type="inferred from homology"/>
<evidence type="ECO:0000313" key="8">
    <source>
        <dbReference type="EMBL" id="CAJ1399768.1"/>
    </source>
</evidence>
<keyword evidence="4 6" id="KW-0862">Zinc</keyword>
<dbReference type="PROSITE" id="PS50882">
    <property type="entry name" value="YTH"/>
    <property type="match status" value="1"/>
</dbReference>
<dbReference type="AlphaFoldDB" id="A0AA36J518"/>
<protein>
    <recommendedName>
        <fullName evidence="7">YTH domain-containing protein</fullName>
    </recommendedName>
</protein>
<dbReference type="InterPro" id="IPR051156">
    <property type="entry name" value="Mito/Outer_Membr_Metalloprot"/>
</dbReference>
<dbReference type="PANTHER" id="PTHR22726">
    <property type="entry name" value="METALLOENDOPEPTIDASE OMA1"/>
    <property type="match status" value="1"/>
</dbReference>
<dbReference type="InterPro" id="IPR007275">
    <property type="entry name" value="YTH_domain"/>
</dbReference>
<evidence type="ECO:0000256" key="5">
    <source>
        <dbReference type="ARBA" id="ARBA00023049"/>
    </source>
</evidence>
<dbReference type="Pfam" id="PF01435">
    <property type="entry name" value="Peptidase_M48"/>
    <property type="match status" value="1"/>
</dbReference>
<sequence length="418" mass="47000">MMAFGRFRPQLVVRTSWALKIATSAQGPRATVFHFWNHFWFRRFLRAARIGFLSVSLYSVGYASGASDMAIDPDGMLRQKATSLLHSIGATDEKGNVRLCDPGCEEFKAVQRVLPRILQAARIQVRRMQANLQESIKQQEGPATDAQEEELQSLRRAQFQLDTWSDTGFILADVHTPNAFVTPQVPRLIFVHRGIFRVRRRVPLEEAASGSLVYIHRDRWHKAKLVSTDADQASCIITLENSQQMSVDKRELFSLKECRVVENDEQLAMLLSHELAHAVHDHGSDSLSLSASAYQLELLLLTALDPSGMITFLLEIAAGAIARYAILLPESRCDEMEADATGLQICALAGYDPRLASVFLQKMQAMEDFLDSERAPSWASTHPTTEARIEALKHAEEDAVKCYHSHKEWKGWFGRAAH</sequence>
<organism evidence="8 9">
    <name type="scientific">Effrenium voratum</name>
    <dbReference type="NCBI Taxonomy" id="2562239"/>
    <lineage>
        <taxon>Eukaryota</taxon>
        <taxon>Sar</taxon>
        <taxon>Alveolata</taxon>
        <taxon>Dinophyceae</taxon>
        <taxon>Suessiales</taxon>
        <taxon>Symbiodiniaceae</taxon>
        <taxon>Effrenium</taxon>
    </lineage>
</organism>
<reference evidence="8" key="1">
    <citation type="submission" date="2023-08" db="EMBL/GenBank/DDBJ databases">
        <authorList>
            <person name="Chen Y."/>
            <person name="Shah S."/>
            <person name="Dougan E. K."/>
            <person name="Thang M."/>
            <person name="Chan C."/>
        </authorList>
    </citation>
    <scope>NUCLEOTIDE SEQUENCE</scope>
</reference>
<accession>A0AA36J518</accession>
<evidence type="ECO:0000313" key="9">
    <source>
        <dbReference type="Proteomes" id="UP001178507"/>
    </source>
</evidence>
<dbReference type="GO" id="GO:0051603">
    <property type="term" value="P:proteolysis involved in protein catabolic process"/>
    <property type="evidence" value="ECO:0007669"/>
    <property type="project" value="TreeGrafter"/>
</dbReference>
<gene>
    <name evidence="8" type="ORF">EVOR1521_LOCUS23244</name>
</gene>
<comment type="similarity">
    <text evidence="6">Belongs to the peptidase M48 family.</text>
</comment>
<keyword evidence="3 6" id="KW-0378">Hydrolase</keyword>
<keyword evidence="1 6" id="KW-0645">Protease</keyword>
<comment type="caution">
    <text evidence="8">The sequence shown here is derived from an EMBL/GenBank/DDBJ whole genome shotgun (WGS) entry which is preliminary data.</text>
</comment>
<evidence type="ECO:0000256" key="3">
    <source>
        <dbReference type="ARBA" id="ARBA00022801"/>
    </source>
</evidence>
<dbReference type="PANTHER" id="PTHR22726:SF1">
    <property type="entry name" value="METALLOENDOPEPTIDASE OMA1, MITOCHONDRIAL"/>
    <property type="match status" value="1"/>
</dbReference>
<keyword evidence="2" id="KW-0479">Metal-binding</keyword>
<name>A0AA36J518_9DINO</name>
<keyword evidence="5 6" id="KW-0482">Metalloprotease</keyword>
<comment type="cofactor">
    <cofactor evidence="6">
        <name>Zn(2+)</name>
        <dbReference type="ChEBI" id="CHEBI:29105"/>
    </cofactor>
    <text evidence="6">Binds 1 zinc ion per subunit.</text>
</comment>
<dbReference type="GO" id="GO:0003723">
    <property type="term" value="F:RNA binding"/>
    <property type="evidence" value="ECO:0007669"/>
    <property type="project" value="InterPro"/>
</dbReference>
<evidence type="ECO:0000256" key="2">
    <source>
        <dbReference type="ARBA" id="ARBA00022723"/>
    </source>
</evidence>
<dbReference type="GO" id="GO:0046872">
    <property type="term" value="F:metal ion binding"/>
    <property type="evidence" value="ECO:0007669"/>
    <property type="project" value="UniProtKB-KW"/>
</dbReference>
<keyword evidence="9" id="KW-1185">Reference proteome</keyword>
<evidence type="ECO:0000259" key="7">
    <source>
        <dbReference type="PROSITE" id="PS50882"/>
    </source>
</evidence>
<dbReference type="GO" id="GO:0016020">
    <property type="term" value="C:membrane"/>
    <property type="evidence" value="ECO:0007669"/>
    <property type="project" value="TreeGrafter"/>
</dbReference>
<evidence type="ECO:0000256" key="4">
    <source>
        <dbReference type="ARBA" id="ARBA00022833"/>
    </source>
</evidence>
<dbReference type="Proteomes" id="UP001178507">
    <property type="component" value="Unassembled WGS sequence"/>
</dbReference>
<evidence type="ECO:0000256" key="1">
    <source>
        <dbReference type="ARBA" id="ARBA00022670"/>
    </source>
</evidence>
<dbReference type="EMBL" id="CAUJNA010003348">
    <property type="protein sequence ID" value="CAJ1399768.1"/>
    <property type="molecule type" value="Genomic_DNA"/>
</dbReference>
<dbReference type="InterPro" id="IPR001915">
    <property type="entry name" value="Peptidase_M48"/>
</dbReference>